<dbReference type="EMBL" id="BMOV01000005">
    <property type="protein sequence ID" value="GGO11848.1"/>
    <property type="molecule type" value="Genomic_DNA"/>
</dbReference>
<name>A0ABQ2LD71_9PROT</name>
<keyword evidence="2" id="KW-1185">Reference proteome</keyword>
<dbReference type="Proteomes" id="UP000602381">
    <property type="component" value="Unassembled WGS sequence"/>
</dbReference>
<evidence type="ECO:0000313" key="1">
    <source>
        <dbReference type="EMBL" id="GGO11848.1"/>
    </source>
</evidence>
<proteinExistence type="predicted"/>
<reference evidence="2" key="1">
    <citation type="journal article" date="2019" name="Int. J. Syst. Evol. Microbiol.">
        <title>The Global Catalogue of Microorganisms (GCM) 10K type strain sequencing project: providing services to taxonomists for standard genome sequencing and annotation.</title>
        <authorList>
            <consortium name="The Broad Institute Genomics Platform"/>
            <consortium name="The Broad Institute Genome Sequencing Center for Infectious Disease"/>
            <person name="Wu L."/>
            <person name="Ma J."/>
        </authorList>
    </citation>
    <scope>NUCLEOTIDE SEQUENCE [LARGE SCALE GENOMIC DNA]</scope>
    <source>
        <strain evidence="2">JCM 17843</strain>
    </source>
</reference>
<evidence type="ECO:0000313" key="2">
    <source>
        <dbReference type="Proteomes" id="UP000602381"/>
    </source>
</evidence>
<comment type="caution">
    <text evidence="1">The sequence shown here is derived from an EMBL/GenBank/DDBJ whole genome shotgun (WGS) entry which is preliminary data.</text>
</comment>
<gene>
    <name evidence="1" type="ORF">GCM10007972_16050</name>
</gene>
<protein>
    <submittedName>
        <fullName evidence="1">Uncharacterized protein</fullName>
    </submittedName>
</protein>
<sequence length="55" mass="6037">MSVGFSNLCILSEKDIFSSEKKTGTALVLMRADILAAPSGFAFLWNCIINEDRVL</sequence>
<accession>A0ABQ2LD71</accession>
<organism evidence="1 2">
    <name type="scientific">Iodidimonas muriae</name>
    <dbReference type="NCBI Taxonomy" id="261467"/>
    <lineage>
        <taxon>Bacteria</taxon>
        <taxon>Pseudomonadati</taxon>
        <taxon>Pseudomonadota</taxon>
        <taxon>Alphaproteobacteria</taxon>
        <taxon>Iodidimonadales</taxon>
        <taxon>Iodidimonadaceae</taxon>
        <taxon>Iodidimonas</taxon>
    </lineage>
</organism>